<dbReference type="PROSITE" id="PS51257">
    <property type="entry name" value="PROKAR_LIPOPROTEIN"/>
    <property type="match status" value="1"/>
</dbReference>
<dbReference type="OrthoDB" id="291007at2759"/>
<keyword evidence="3" id="KW-1185">Reference proteome</keyword>
<proteinExistence type="predicted"/>
<dbReference type="EMBL" id="JAAOAQ010000457">
    <property type="protein sequence ID" value="KAF5546405.1"/>
    <property type="molecule type" value="Genomic_DNA"/>
</dbReference>
<dbReference type="SUPFAM" id="SSF55486">
    <property type="entry name" value="Metalloproteases ('zincins'), catalytic domain"/>
    <property type="match status" value="1"/>
</dbReference>
<sequence>MRLSALFLLLPLFTSCAQAGNQLWEAPHATLKRTDGALLKRAVSLKASDKHDNAGAYRWPKKTISYAYSTQEAEDKLETILEDAKGLWNQLIVKGFKYKKLSLSECRARRKECLLIHYNDQGVLRTTVGLRPLDEDFEGPNMHLSDKRDVGNLKRASNAAHELGHAWGLWHEHQVPKWWGQSTADEHWGPYLTGTELMTGDYHCENLKDYEEALDRMAEDQGLKSREELPETEVNKLCRLQVTAEKYRFNAFDWVPSWKGGMDPDDTFDKKSLMLYPSGAGGKGEVIFGDTSDDVKDERLPVLIFPDGERIPTRERPSDQDIEKLIWLYGTDYVGESRLHNDGSSRFKGLIKKMRSKMSLRAGDTGQGMC</sequence>
<comment type="caution">
    <text evidence="2">The sequence shown here is derived from an EMBL/GenBank/DDBJ whole genome shotgun (WGS) entry which is preliminary data.</text>
</comment>
<dbReference type="Proteomes" id="UP000582016">
    <property type="component" value="Unassembled WGS sequence"/>
</dbReference>
<name>A0A8H5J020_9HYPO</name>
<keyword evidence="2" id="KW-0378">Hydrolase</keyword>
<evidence type="ECO:0000313" key="2">
    <source>
        <dbReference type="EMBL" id="KAF5546405.1"/>
    </source>
</evidence>
<evidence type="ECO:0000256" key="1">
    <source>
        <dbReference type="SAM" id="SignalP"/>
    </source>
</evidence>
<dbReference type="AlphaFoldDB" id="A0A8H5J020"/>
<feature type="chain" id="PRO_5034987324" evidence="1">
    <location>
        <begin position="20"/>
        <end position="370"/>
    </location>
</feature>
<dbReference type="GO" id="GO:0006508">
    <property type="term" value="P:proteolysis"/>
    <property type="evidence" value="ECO:0007669"/>
    <property type="project" value="UniProtKB-KW"/>
</dbReference>
<dbReference type="GO" id="GO:0008237">
    <property type="term" value="F:metallopeptidase activity"/>
    <property type="evidence" value="ECO:0007669"/>
    <property type="project" value="UniProtKB-KW"/>
</dbReference>
<organism evidence="2 3">
    <name type="scientific">Fusarium phyllophilum</name>
    <dbReference type="NCBI Taxonomy" id="47803"/>
    <lineage>
        <taxon>Eukaryota</taxon>
        <taxon>Fungi</taxon>
        <taxon>Dikarya</taxon>
        <taxon>Ascomycota</taxon>
        <taxon>Pezizomycotina</taxon>
        <taxon>Sordariomycetes</taxon>
        <taxon>Hypocreomycetidae</taxon>
        <taxon>Hypocreales</taxon>
        <taxon>Nectriaceae</taxon>
        <taxon>Fusarium</taxon>
        <taxon>Fusarium fujikuroi species complex</taxon>
    </lineage>
</organism>
<gene>
    <name evidence="2" type="ORF">FPHYL_10498</name>
</gene>
<feature type="signal peptide" evidence="1">
    <location>
        <begin position="1"/>
        <end position="19"/>
    </location>
</feature>
<protein>
    <submittedName>
        <fullName evidence="2">Zinc-dependent metalloprotease</fullName>
    </submittedName>
</protein>
<keyword evidence="2" id="KW-0645">Protease</keyword>
<keyword evidence="1" id="KW-0732">Signal</keyword>
<accession>A0A8H5J020</accession>
<evidence type="ECO:0000313" key="3">
    <source>
        <dbReference type="Proteomes" id="UP000582016"/>
    </source>
</evidence>
<dbReference type="Gene3D" id="3.40.390.10">
    <property type="entry name" value="Collagenase (Catalytic Domain)"/>
    <property type="match status" value="1"/>
</dbReference>
<dbReference type="InterPro" id="IPR024079">
    <property type="entry name" value="MetalloPept_cat_dom_sf"/>
</dbReference>
<reference evidence="2 3" key="1">
    <citation type="submission" date="2020-05" db="EMBL/GenBank/DDBJ databases">
        <title>Identification and distribution of gene clusters putatively required for synthesis of sphingolipid metabolism inhibitors in phylogenetically diverse species of the filamentous fungus Fusarium.</title>
        <authorList>
            <person name="Kim H.-S."/>
            <person name="Busman M."/>
            <person name="Brown D.W."/>
            <person name="Divon H."/>
            <person name="Uhlig S."/>
            <person name="Proctor R.H."/>
        </authorList>
    </citation>
    <scope>NUCLEOTIDE SEQUENCE [LARGE SCALE GENOMIC DNA]</scope>
    <source>
        <strain evidence="2 3">NRRL 13617</strain>
    </source>
</reference>
<keyword evidence="2" id="KW-0482">Metalloprotease</keyword>